<feature type="compositionally biased region" description="Polar residues" evidence="1">
    <location>
        <begin position="179"/>
        <end position="191"/>
    </location>
</feature>
<feature type="signal peptide" evidence="2">
    <location>
        <begin position="1"/>
        <end position="16"/>
    </location>
</feature>
<comment type="caution">
    <text evidence="4">The sequence shown here is derived from an EMBL/GenBank/DDBJ whole genome shotgun (WGS) entry which is preliminary data.</text>
</comment>
<evidence type="ECO:0000256" key="1">
    <source>
        <dbReference type="SAM" id="MobiDB-lite"/>
    </source>
</evidence>
<feature type="chain" id="PRO_5024318941" description="Peptidase A1 domain-containing protein" evidence="2">
    <location>
        <begin position="17"/>
        <end position="430"/>
    </location>
</feature>
<dbReference type="EMBL" id="VIBQ01000012">
    <property type="protein sequence ID" value="KAB8343220.1"/>
    <property type="molecule type" value="Genomic_DNA"/>
</dbReference>
<dbReference type="InterPro" id="IPR021109">
    <property type="entry name" value="Peptidase_aspartic_dom_sf"/>
</dbReference>
<dbReference type="AlphaFoldDB" id="A0A5N6KTM6"/>
<dbReference type="SUPFAM" id="SSF50630">
    <property type="entry name" value="Acid proteases"/>
    <property type="match status" value="1"/>
</dbReference>
<gene>
    <name evidence="4" type="ORF">FH972_022810</name>
</gene>
<name>A0A5N6KTM6_9ROSI</name>
<evidence type="ECO:0000256" key="2">
    <source>
        <dbReference type="SAM" id="SignalP"/>
    </source>
</evidence>
<dbReference type="Proteomes" id="UP000327013">
    <property type="component" value="Unassembled WGS sequence"/>
</dbReference>
<dbReference type="InterPro" id="IPR033121">
    <property type="entry name" value="PEPTIDASE_A1"/>
</dbReference>
<feature type="domain" description="Peptidase A1" evidence="3">
    <location>
        <begin position="40"/>
        <end position="402"/>
    </location>
</feature>
<dbReference type="Gene3D" id="2.40.70.10">
    <property type="entry name" value="Acid Proteases"/>
    <property type="match status" value="2"/>
</dbReference>
<evidence type="ECO:0000259" key="3">
    <source>
        <dbReference type="PROSITE" id="PS51767"/>
    </source>
</evidence>
<organism evidence="4 5">
    <name type="scientific">Carpinus fangiana</name>
    <dbReference type="NCBI Taxonomy" id="176857"/>
    <lineage>
        <taxon>Eukaryota</taxon>
        <taxon>Viridiplantae</taxon>
        <taxon>Streptophyta</taxon>
        <taxon>Embryophyta</taxon>
        <taxon>Tracheophyta</taxon>
        <taxon>Spermatophyta</taxon>
        <taxon>Magnoliopsida</taxon>
        <taxon>eudicotyledons</taxon>
        <taxon>Gunneridae</taxon>
        <taxon>Pentapetalae</taxon>
        <taxon>rosids</taxon>
        <taxon>fabids</taxon>
        <taxon>Fagales</taxon>
        <taxon>Betulaceae</taxon>
        <taxon>Carpinus</taxon>
    </lineage>
</organism>
<feature type="region of interest" description="Disordered" evidence="1">
    <location>
        <begin position="178"/>
        <end position="197"/>
    </location>
</feature>
<evidence type="ECO:0000313" key="5">
    <source>
        <dbReference type="Proteomes" id="UP000327013"/>
    </source>
</evidence>
<evidence type="ECO:0000313" key="4">
    <source>
        <dbReference type="EMBL" id="KAB8343220.1"/>
    </source>
</evidence>
<keyword evidence="2" id="KW-0732">Signal</keyword>
<protein>
    <recommendedName>
        <fullName evidence="3">Peptidase A1 domain-containing protein</fullName>
    </recommendedName>
</protein>
<keyword evidence="5" id="KW-1185">Reference proteome</keyword>
<dbReference type="PROSITE" id="PS51767">
    <property type="entry name" value="PEPTIDASE_A1"/>
    <property type="match status" value="1"/>
</dbReference>
<dbReference type="OrthoDB" id="771136at2759"/>
<sequence length="430" mass="45967">MLAVLFFLSAIAAAAPSPPTYGPAPVFIPLKYKYGGYPRVVTDITYPASNPIETIVDLGSSDFWVYGPNAIINYGSQYLGVPGPCNLTAKPFYNWPKSKTHTKPVKNSRGYSYGGNGKLVPSYFDLNDTVSFGNDAVFPPFKNQNVAISNYTLIKALSDHCKPIDYDHSILGLSEYVPKSTSSQPKSTGPSFRQDALSRGEISSPTLSMWFDAPPAKVNGTFQGTALLGAVPKGKYSGELVHVAPKPPTDTYVGYYVARPIFKGAPVGKPNAKQTLKLSDTVSQCLIDSGSGQDYLPIDQDAFIKLSGLIIHGGYPAYNGTCESIPKDYTIDYTFAGLKGKSVTVKVPLRNYARGNTDYLGDKKKCGLSMELDSVASCTFGAPFFTSAFLAFNDEKKQIAIAQGGVSSGAAQGKNGIGQVTTVQKGQGLP</sequence>
<accession>A0A5N6KTM6</accession>
<reference evidence="4 5" key="1">
    <citation type="submission" date="2019-06" db="EMBL/GenBank/DDBJ databases">
        <title>A chromosomal-level reference genome of Carpinus fangiana (Coryloideae, Betulaceae).</title>
        <authorList>
            <person name="Yang X."/>
            <person name="Wang Z."/>
            <person name="Zhang L."/>
            <person name="Hao G."/>
            <person name="Liu J."/>
            <person name="Yang Y."/>
        </authorList>
    </citation>
    <scope>NUCLEOTIDE SEQUENCE [LARGE SCALE GENOMIC DNA]</scope>
    <source>
        <strain evidence="4">Cfa_2016G</strain>
        <tissue evidence="4">Leaf</tissue>
    </source>
</reference>
<dbReference type="Pfam" id="PF00026">
    <property type="entry name" value="Asp"/>
    <property type="match status" value="1"/>
</dbReference>
<proteinExistence type="predicted"/>